<evidence type="ECO:0000256" key="1">
    <source>
        <dbReference type="SAM" id="MobiDB-lite"/>
    </source>
</evidence>
<organism evidence="3 4">
    <name type="scientific">Vitis vinifera</name>
    <name type="common">Grape</name>
    <dbReference type="NCBI Taxonomy" id="29760"/>
    <lineage>
        <taxon>Eukaryota</taxon>
        <taxon>Viridiplantae</taxon>
        <taxon>Streptophyta</taxon>
        <taxon>Embryophyta</taxon>
        <taxon>Tracheophyta</taxon>
        <taxon>Spermatophyta</taxon>
        <taxon>Magnoliopsida</taxon>
        <taxon>eudicotyledons</taxon>
        <taxon>Gunneridae</taxon>
        <taxon>Pentapetalae</taxon>
        <taxon>rosids</taxon>
        <taxon>Vitales</taxon>
        <taxon>Vitaceae</taxon>
        <taxon>Viteae</taxon>
        <taxon>Vitis</taxon>
    </lineage>
</organism>
<dbReference type="InterPro" id="IPR056689">
    <property type="entry name" value="DUF7787"/>
</dbReference>
<accession>A0A438DX04</accession>
<dbReference type="Proteomes" id="UP000288805">
    <property type="component" value="Unassembled WGS sequence"/>
</dbReference>
<dbReference type="AlphaFoldDB" id="A0A438DX04"/>
<dbReference type="OrthoDB" id="692230at2759"/>
<dbReference type="KEGG" id="vvi:100853348"/>
<dbReference type="Pfam" id="PF25042">
    <property type="entry name" value="DUF7787"/>
    <property type="match status" value="1"/>
</dbReference>
<evidence type="ECO:0000313" key="3">
    <source>
        <dbReference type="EMBL" id="RVW39940.1"/>
    </source>
</evidence>
<feature type="compositionally biased region" description="Basic and acidic residues" evidence="1">
    <location>
        <begin position="138"/>
        <end position="147"/>
    </location>
</feature>
<comment type="caution">
    <text evidence="3">The sequence shown here is derived from an EMBL/GenBank/DDBJ whole genome shotgun (WGS) entry which is preliminary data.</text>
</comment>
<proteinExistence type="predicted"/>
<sequence>MRKKTGAKIQLHDYEVFLENPYRLDCTNDHLNQIIQMHGFIKLHKRRKEELLEALSTIDLMHPPRSTLNEGSSPYDSSLTIDEVNKDLEALEWQECPVQSLQTLGPSIPTIDAAGNDVSPAFKITAKKPRTKRRKTRRISDLSRRFA</sequence>
<dbReference type="EMBL" id="QGNW01001468">
    <property type="protein sequence ID" value="RVW39940.1"/>
    <property type="molecule type" value="Genomic_DNA"/>
</dbReference>
<feature type="region of interest" description="Disordered" evidence="1">
    <location>
        <begin position="127"/>
        <end position="147"/>
    </location>
</feature>
<gene>
    <name evidence="3" type="ORF">CK203_081017</name>
</gene>
<dbReference type="PANTHER" id="PTHR35096:SF14">
    <property type="match status" value="1"/>
</dbReference>
<reference evidence="3 4" key="1">
    <citation type="journal article" date="2018" name="PLoS Genet.">
        <title>Population sequencing reveals clonal diversity and ancestral inbreeding in the grapevine cultivar Chardonnay.</title>
        <authorList>
            <person name="Roach M.J."/>
            <person name="Johnson D.L."/>
            <person name="Bohlmann J."/>
            <person name="van Vuuren H.J."/>
            <person name="Jones S.J."/>
            <person name="Pretorius I.S."/>
            <person name="Schmidt S.A."/>
            <person name="Borneman A.R."/>
        </authorList>
    </citation>
    <scope>NUCLEOTIDE SEQUENCE [LARGE SCALE GENOMIC DNA]</scope>
    <source>
        <strain evidence="4">cv. Chardonnay</strain>
        <tissue evidence="3">Leaf</tissue>
    </source>
</reference>
<dbReference type="PANTHER" id="PTHR35096">
    <property type="entry name" value="BNAA08G28570D PROTEIN"/>
    <property type="match status" value="1"/>
</dbReference>
<evidence type="ECO:0000259" key="2">
    <source>
        <dbReference type="Pfam" id="PF25042"/>
    </source>
</evidence>
<feature type="domain" description="DUF7787" evidence="2">
    <location>
        <begin position="7"/>
        <end position="62"/>
    </location>
</feature>
<name>A0A438DX04_VITVI</name>
<feature type="compositionally biased region" description="Basic residues" evidence="1">
    <location>
        <begin position="127"/>
        <end position="137"/>
    </location>
</feature>
<evidence type="ECO:0000313" key="4">
    <source>
        <dbReference type="Proteomes" id="UP000288805"/>
    </source>
</evidence>
<protein>
    <recommendedName>
        <fullName evidence="2">DUF7787 domain-containing protein</fullName>
    </recommendedName>
</protein>
<dbReference type="OMA" id="CCITSIQ"/>